<sequence length="192" mass="22290">MPSAMLAPSRLPSSSTSYRGFGLWHDAHHHSFTSRKYRQHIHTRYPSEESDITAFEEDGLEEPSIQMGRTRRRSQWHRGAQPPPSNSSLGEGDLDIMDIDKPLDYSFKIRDQVWIRTSENNWYHGVVVGQHPKIMPLASDKSGNHEEPTHGAYYMVEFRICNNIRKYFAPLNGEIKPDTEEVRQLLREGKWL</sequence>
<dbReference type="eggNOG" id="ENOG502R3FR">
    <property type="taxonomic scope" value="Eukaryota"/>
</dbReference>
<dbReference type="Proteomes" id="UP000001861">
    <property type="component" value="Unassembled WGS sequence"/>
</dbReference>
<dbReference type="AlphaFoldDB" id="D6RJU2"/>
<feature type="region of interest" description="Disordered" evidence="1">
    <location>
        <begin position="55"/>
        <end position="92"/>
    </location>
</feature>
<dbReference type="VEuPathDB" id="FungiDB:CC1G_13595"/>
<evidence type="ECO:0000313" key="2">
    <source>
        <dbReference type="EMBL" id="EFI28568.1"/>
    </source>
</evidence>
<evidence type="ECO:0000256" key="1">
    <source>
        <dbReference type="SAM" id="MobiDB-lite"/>
    </source>
</evidence>
<reference evidence="2 3" key="1">
    <citation type="journal article" date="2010" name="Proc. Natl. Acad. Sci. U.S.A.">
        <title>Insights into evolution of multicellular fungi from the assembled chromosomes of the mushroom Coprinopsis cinerea (Coprinus cinereus).</title>
        <authorList>
            <person name="Stajich J.E."/>
            <person name="Wilke S.K."/>
            <person name="Ahren D."/>
            <person name="Au C.H."/>
            <person name="Birren B.W."/>
            <person name="Borodovsky M."/>
            <person name="Burns C."/>
            <person name="Canback B."/>
            <person name="Casselton L.A."/>
            <person name="Cheng C.K."/>
            <person name="Deng J."/>
            <person name="Dietrich F.S."/>
            <person name="Fargo D.C."/>
            <person name="Farman M.L."/>
            <person name="Gathman A.C."/>
            <person name="Goldberg J."/>
            <person name="Guigo R."/>
            <person name="Hoegger P.J."/>
            <person name="Hooker J.B."/>
            <person name="Huggins A."/>
            <person name="James T.Y."/>
            <person name="Kamada T."/>
            <person name="Kilaru S."/>
            <person name="Kodira C."/>
            <person name="Kues U."/>
            <person name="Kupfer D."/>
            <person name="Kwan H.S."/>
            <person name="Lomsadze A."/>
            <person name="Li W."/>
            <person name="Lilly W.W."/>
            <person name="Ma L.J."/>
            <person name="Mackey A.J."/>
            <person name="Manning G."/>
            <person name="Martin F."/>
            <person name="Muraguchi H."/>
            <person name="Natvig D.O."/>
            <person name="Palmerini H."/>
            <person name="Ramesh M.A."/>
            <person name="Rehmeyer C.J."/>
            <person name="Roe B.A."/>
            <person name="Shenoy N."/>
            <person name="Stanke M."/>
            <person name="Ter-Hovhannisyan V."/>
            <person name="Tunlid A."/>
            <person name="Velagapudi R."/>
            <person name="Vision T.J."/>
            <person name="Zeng Q."/>
            <person name="Zolan M.E."/>
            <person name="Pukkila P.J."/>
        </authorList>
    </citation>
    <scope>NUCLEOTIDE SEQUENCE [LARGE SCALE GENOMIC DNA]</scope>
    <source>
        <strain evidence="3">Okayama-7 / 130 / ATCC MYA-4618 / FGSC 9003</strain>
    </source>
</reference>
<dbReference type="OrthoDB" id="3205170at2759"/>
<accession>D6RJU2</accession>
<comment type="caution">
    <text evidence="2">The sequence shown here is derived from an EMBL/GenBank/DDBJ whole genome shotgun (WGS) entry which is preliminary data.</text>
</comment>
<keyword evidence="3" id="KW-1185">Reference proteome</keyword>
<dbReference type="GeneID" id="6009563"/>
<dbReference type="KEGG" id="cci:CC1G_13595"/>
<dbReference type="HOGENOM" id="CLU_1415080_0_0_1"/>
<name>D6RJU2_COPC7</name>
<dbReference type="InParanoid" id="D6RJU2"/>
<proteinExistence type="predicted"/>
<evidence type="ECO:0000313" key="3">
    <source>
        <dbReference type="Proteomes" id="UP000001861"/>
    </source>
</evidence>
<dbReference type="RefSeq" id="XP_002912062.1">
    <property type="nucleotide sequence ID" value="XM_002912016.1"/>
</dbReference>
<organism evidence="2 3">
    <name type="scientific">Coprinopsis cinerea (strain Okayama-7 / 130 / ATCC MYA-4618 / FGSC 9003)</name>
    <name type="common">Inky cap fungus</name>
    <name type="synonym">Hormographiella aspergillata</name>
    <dbReference type="NCBI Taxonomy" id="240176"/>
    <lineage>
        <taxon>Eukaryota</taxon>
        <taxon>Fungi</taxon>
        <taxon>Dikarya</taxon>
        <taxon>Basidiomycota</taxon>
        <taxon>Agaricomycotina</taxon>
        <taxon>Agaricomycetes</taxon>
        <taxon>Agaricomycetidae</taxon>
        <taxon>Agaricales</taxon>
        <taxon>Agaricineae</taxon>
        <taxon>Psathyrellaceae</taxon>
        <taxon>Coprinopsis</taxon>
    </lineage>
</organism>
<protein>
    <submittedName>
        <fullName evidence="2">Uncharacterized protein</fullName>
    </submittedName>
</protein>
<dbReference type="EMBL" id="AACS02000001">
    <property type="protein sequence ID" value="EFI28568.1"/>
    <property type="molecule type" value="Genomic_DNA"/>
</dbReference>
<gene>
    <name evidence="2" type="ORF">CC1G_13595</name>
</gene>